<organism evidence="2 3">
    <name type="scientific">Aspergillus fijiensis CBS 313.89</name>
    <dbReference type="NCBI Taxonomy" id="1448319"/>
    <lineage>
        <taxon>Eukaryota</taxon>
        <taxon>Fungi</taxon>
        <taxon>Dikarya</taxon>
        <taxon>Ascomycota</taxon>
        <taxon>Pezizomycotina</taxon>
        <taxon>Eurotiomycetes</taxon>
        <taxon>Eurotiomycetidae</taxon>
        <taxon>Eurotiales</taxon>
        <taxon>Aspergillaceae</taxon>
        <taxon>Aspergillus</taxon>
    </lineage>
</organism>
<dbReference type="GeneID" id="63863354"/>
<keyword evidence="1" id="KW-0472">Membrane</keyword>
<dbReference type="EMBL" id="KZ824718">
    <property type="protein sequence ID" value="RAK71539.1"/>
    <property type="molecule type" value="Genomic_DNA"/>
</dbReference>
<evidence type="ECO:0000313" key="3">
    <source>
        <dbReference type="Proteomes" id="UP000249789"/>
    </source>
</evidence>
<keyword evidence="1" id="KW-0812">Transmembrane</keyword>
<reference evidence="2 3" key="1">
    <citation type="submission" date="2018-02" db="EMBL/GenBank/DDBJ databases">
        <title>The genomes of Aspergillus section Nigri reveals drivers in fungal speciation.</title>
        <authorList>
            <consortium name="DOE Joint Genome Institute"/>
            <person name="Vesth T.C."/>
            <person name="Nybo J."/>
            <person name="Theobald S."/>
            <person name="Brandl J."/>
            <person name="Frisvad J.C."/>
            <person name="Nielsen K.F."/>
            <person name="Lyhne E.K."/>
            <person name="Kogle M.E."/>
            <person name="Kuo A."/>
            <person name="Riley R."/>
            <person name="Clum A."/>
            <person name="Nolan M."/>
            <person name="Lipzen A."/>
            <person name="Salamov A."/>
            <person name="Henrissat B."/>
            <person name="Wiebenga A."/>
            <person name="De vries R.P."/>
            <person name="Grigoriev I.V."/>
            <person name="Mortensen U.H."/>
            <person name="Andersen M.R."/>
            <person name="Baker S.E."/>
        </authorList>
    </citation>
    <scope>NUCLEOTIDE SEQUENCE [LARGE SCALE GENOMIC DNA]</scope>
    <source>
        <strain evidence="2 3">CBS 313.89</strain>
    </source>
</reference>
<evidence type="ECO:0000256" key="1">
    <source>
        <dbReference type="SAM" id="Phobius"/>
    </source>
</evidence>
<dbReference type="VEuPathDB" id="FungiDB:BO72DRAFT_453617"/>
<keyword evidence="1" id="KW-1133">Transmembrane helix</keyword>
<dbReference type="Proteomes" id="UP000249789">
    <property type="component" value="Unassembled WGS sequence"/>
</dbReference>
<protein>
    <submittedName>
        <fullName evidence="2">Uncharacterized protein</fullName>
    </submittedName>
</protein>
<dbReference type="RefSeq" id="XP_040795551.1">
    <property type="nucleotide sequence ID" value="XM_040946021.1"/>
</dbReference>
<sequence length="58" mass="6368">MFPAQLASSLRVGARTILIIHVCPSLYVIVQWGLLVATLFTMETKSFTSLEEAQGART</sequence>
<name>A0A8G1VW24_9EURO</name>
<keyword evidence="3" id="KW-1185">Reference proteome</keyword>
<evidence type="ECO:0000313" key="2">
    <source>
        <dbReference type="EMBL" id="RAK71539.1"/>
    </source>
</evidence>
<dbReference type="AlphaFoldDB" id="A0A8G1VW24"/>
<accession>A0A8G1VW24</accession>
<gene>
    <name evidence="2" type="ORF">BO72DRAFT_453617</name>
</gene>
<proteinExistence type="predicted"/>
<feature type="transmembrane region" description="Helical" evidence="1">
    <location>
        <begin position="12"/>
        <end position="40"/>
    </location>
</feature>